<evidence type="ECO:0000313" key="2">
    <source>
        <dbReference type="Proteomes" id="UP000295414"/>
    </source>
</evidence>
<dbReference type="OrthoDB" id="8223306at2"/>
<dbReference type="AlphaFoldDB" id="A0A4R3N4M9"/>
<accession>A0A4R3N4M9</accession>
<dbReference type="Gene3D" id="1.10.10.10">
    <property type="entry name" value="Winged helix-like DNA-binding domain superfamily/Winged helix DNA-binding domain"/>
    <property type="match status" value="1"/>
</dbReference>
<gene>
    <name evidence="1" type="ORF">EDC34_10621</name>
</gene>
<dbReference type="InterPro" id="IPR036390">
    <property type="entry name" value="WH_DNA-bd_sf"/>
</dbReference>
<evidence type="ECO:0000313" key="1">
    <source>
        <dbReference type="EMBL" id="TCT23201.1"/>
    </source>
</evidence>
<sequence>MGSRPKHRIADTPASPADALFTTTQQRVLGLLFGYPARNFSISEIIAATGAGSGAAQRELARLAESGLVTMQPVGNQKRYQANPYASIHDELIAIVRKTLDTAPQLPLALSRDQSPDTPTEPV</sequence>
<protein>
    <submittedName>
        <fullName evidence="1">MarR family protein</fullName>
    </submittedName>
</protein>
<comment type="caution">
    <text evidence="1">The sequence shown here is derived from an EMBL/GenBank/DDBJ whole genome shotgun (WGS) entry which is preliminary data.</text>
</comment>
<dbReference type="SUPFAM" id="SSF46785">
    <property type="entry name" value="Winged helix' DNA-binding domain"/>
    <property type="match status" value="1"/>
</dbReference>
<dbReference type="EMBL" id="SMAP01000006">
    <property type="protein sequence ID" value="TCT23201.1"/>
    <property type="molecule type" value="Genomic_DNA"/>
</dbReference>
<reference evidence="1 2" key="1">
    <citation type="submission" date="2019-03" db="EMBL/GenBank/DDBJ databases">
        <title>Genomic Encyclopedia of Type Strains, Phase IV (KMG-IV): sequencing the most valuable type-strain genomes for metagenomic binning, comparative biology and taxonomic classification.</title>
        <authorList>
            <person name="Goeker M."/>
        </authorList>
    </citation>
    <scope>NUCLEOTIDE SEQUENCE [LARGE SCALE GENOMIC DNA]</scope>
    <source>
        <strain evidence="1 2">DSM 13605</strain>
    </source>
</reference>
<organism evidence="1 2">
    <name type="scientific">Thermomonas haemolytica</name>
    <dbReference type="NCBI Taxonomy" id="141949"/>
    <lineage>
        <taxon>Bacteria</taxon>
        <taxon>Pseudomonadati</taxon>
        <taxon>Pseudomonadota</taxon>
        <taxon>Gammaproteobacteria</taxon>
        <taxon>Lysobacterales</taxon>
        <taxon>Lysobacteraceae</taxon>
        <taxon>Thermomonas</taxon>
    </lineage>
</organism>
<dbReference type="Proteomes" id="UP000295414">
    <property type="component" value="Unassembled WGS sequence"/>
</dbReference>
<dbReference type="InterPro" id="IPR036388">
    <property type="entry name" value="WH-like_DNA-bd_sf"/>
</dbReference>
<keyword evidence="2" id="KW-1185">Reference proteome</keyword>
<proteinExistence type="predicted"/>
<name>A0A4R3N4M9_9GAMM</name>